<proteinExistence type="predicted"/>
<keyword evidence="1" id="KW-1133">Transmembrane helix</keyword>
<protein>
    <submittedName>
        <fullName evidence="3">Unannotated protein</fullName>
    </submittedName>
</protein>
<evidence type="ECO:0000313" key="3">
    <source>
        <dbReference type="EMBL" id="CAB4895339.1"/>
    </source>
</evidence>
<gene>
    <name evidence="2" type="ORF">UFOPK1908_00187</name>
    <name evidence="3" type="ORF">UFOPK3576_00156</name>
</gene>
<keyword evidence="1" id="KW-0472">Membrane</keyword>
<evidence type="ECO:0000313" key="2">
    <source>
        <dbReference type="EMBL" id="CAB4612951.1"/>
    </source>
</evidence>
<sequence>MTTNGEFAEPITSEDPVAPAPLWQPTPQAGAALPSAPVTKTSSDAVVAFVLSLVSWAICPVIFAVVALIFAAKASKAIDVSSGQLTGGGLNLAAKIIAWVNIGFWAAIFIVAAFVGLVLALAGAGSQPALP</sequence>
<organism evidence="3">
    <name type="scientific">freshwater metagenome</name>
    <dbReference type="NCBI Taxonomy" id="449393"/>
    <lineage>
        <taxon>unclassified sequences</taxon>
        <taxon>metagenomes</taxon>
        <taxon>ecological metagenomes</taxon>
    </lineage>
</organism>
<feature type="transmembrane region" description="Helical" evidence="1">
    <location>
        <begin position="92"/>
        <end position="122"/>
    </location>
</feature>
<reference evidence="3" key="1">
    <citation type="submission" date="2020-05" db="EMBL/GenBank/DDBJ databases">
        <authorList>
            <person name="Chiriac C."/>
            <person name="Salcher M."/>
            <person name="Ghai R."/>
            <person name="Kavagutti S V."/>
        </authorList>
    </citation>
    <scope>NUCLEOTIDE SEQUENCE</scope>
</reference>
<name>A0A6J7FTN8_9ZZZZ</name>
<evidence type="ECO:0000256" key="1">
    <source>
        <dbReference type="SAM" id="Phobius"/>
    </source>
</evidence>
<dbReference type="EMBL" id="CAEZVB010000003">
    <property type="protein sequence ID" value="CAB4612951.1"/>
    <property type="molecule type" value="Genomic_DNA"/>
</dbReference>
<dbReference type="AlphaFoldDB" id="A0A6J7FTN8"/>
<keyword evidence="1" id="KW-0812">Transmembrane</keyword>
<accession>A0A6J7FTN8</accession>
<feature type="transmembrane region" description="Helical" evidence="1">
    <location>
        <begin position="45"/>
        <end position="71"/>
    </location>
</feature>
<dbReference type="EMBL" id="CAFBMO010000004">
    <property type="protein sequence ID" value="CAB4895339.1"/>
    <property type="molecule type" value="Genomic_DNA"/>
</dbReference>